<evidence type="ECO:0000313" key="1">
    <source>
        <dbReference type="EMBL" id="KAH8074812.1"/>
    </source>
</evidence>
<name>A0A8K0UF57_9AGAR</name>
<sequence>MGFFSHTEKLPGNWPSRFHHKCTSKKCTYPNSPQAAEGRYVCLGKVNGSPCKGTYEVSPSDAKAAAGWISREVEREAEQSKKLMAHLQEARRRKDDEHLQLYQNELATYKRVLQADAEGDIRFIRQYIRDIDSVALFEPERWHTHLIHLREEVLRLQRLVRELQLKTMNT</sequence>
<dbReference type="AlphaFoldDB" id="A0A8K0UF57"/>
<comment type="caution">
    <text evidence="1">The sequence shown here is derived from an EMBL/GenBank/DDBJ whole genome shotgun (WGS) entry which is preliminary data.</text>
</comment>
<keyword evidence="2" id="KW-1185">Reference proteome</keyword>
<gene>
    <name evidence="1" type="ORF">BXZ70DRAFT_745997</name>
</gene>
<protein>
    <submittedName>
        <fullName evidence="1">Uncharacterized protein</fullName>
    </submittedName>
</protein>
<accession>A0A8K0UF57</accession>
<dbReference type="OrthoDB" id="3066817at2759"/>
<organism evidence="1 2">
    <name type="scientific">Cristinia sonorae</name>
    <dbReference type="NCBI Taxonomy" id="1940300"/>
    <lineage>
        <taxon>Eukaryota</taxon>
        <taxon>Fungi</taxon>
        <taxon>Dikarya</taxon>
        <taxon>Basidiomycota</taxon>
        <taxon>Agaricomycotina</taxon>
        <taxon>Agaricomycetes</taxon>
        <taxon>Agaricomycetidae</taxon>
        <taxon>Agaricales</taxon>
        <taxon>Pleurotineae</taxon>
        <taxon>Stephanosporaceae</taxon>
        <taxon>Cristinia</taxon>
    </lineage>
</organism>
<dbReference type="EMBL" id="JAEVFJ010000071">
    <property type="protein sequence ID" value="KAH8074812.1"/>
    <property type="molecule type" value="Genomic_DNA"/>
</dbReference>
<dbReference type="Proteomes" id="UP000813824">
    <property type="component" value="Unassembled WGS sequence"/>
</dbReference>
<evidence type="ECO:0000313" key="2">
    <source>
        <dbReference type="Proteomes" id="UP000813824"/>
    </source>
</evidence>
<proteinExistence type="predicted"/>
<reference evidence="1" key="1">
    <citation type="journal article" date="2021" name="New Phytol.">
        <title>Evolutionary innovations through gain and loss of genes in the ectomycorrhizal Boletales.</title>
        <authorList>
            <person name="Wu G."/>
            <person name="Miyauchi S."/>
            <person name="Morin E."/>
            <person name="Kuo A."/>
            <person name="Drula E."/>
            <person name="Varga T."/>
            <person name="Kohler A."/>
            <person name="Feng B."/>
            <person name="Cao Y."/>
            <person name="Lipzen A."/>
            <person name="Daum C."/>
            <person name="Hundley H."/>
            <person name="Pangilinan J."/>
            <person name="Johnson J."/>
            <person name="Barry K."/>
            <person name="LaButti K."/>
            <person name="Ng V."/>
            <person name="Ahrendt S."/>
            <person name="Min B."/>
            <person name="Choi I.G."/>
            <person name="Park H."/>
            <person name="Plett J.M."/>
            <person name="Magnuson J."/>
            <person name="Spatafora J.W."/>
            <person name="Nagy L.G."/>
            <person name="Henrissat B."/>
            <person name="Grigoriev I.V."/>
            <person name="Yang Z.L."/>
            <person name="Xu J."/>
            <person name="Martin F.M."/>
        </authorList>
    </citation>
    <scope>NUCLEOTIDE SEQUENCE</scope>
    <source>
        <strain evidence="1">KKN 215</strain>
    </source>
</reference>